<dbReference type="InterPro" id="IPR047415">
    <property type="entry name" value="Pcf11_CID"/>
</dbReference>
<name>A0A9Q0L1H9_9MAGN</name>
<dbReference type="Pfam" id="PF04818">
    <property type="entry name" value="CID"/>
    <property type="match status" value="1"/>
</dbReference>
<dbReference type="GO" id="GO:0005849">
    <property type="term" value="C:mRNA cleavage factor complex"/>
    <property type="evidence" value="ECO:0007669"/>
    <property type="project" value="TreeGrafter"/>
</dbReference>
<dbReference type="OrthoDB" id="2129491at2759"/>
<keyword evidence="1" id="KW-0507">mRNA processing</keyword>
<evidence type="ECO:0000256" key="1">
    <source>
        <dbReference type="ARBA" id="ARBA00022664"/>
    </source>
</evidence>
<reference evidence="4" key="1">
    <citation type="journal article" date="2023" name="Plant J.">
        <title>The genome of the king protea, Protea cynaroides.</title>
        <authorList>
            <person name="Chang J."/>
            <person name="Duong T.A."/>
            <person name="Schoeman C."/>
            <person name="Ma X."/>
            <person name="Roodt D."/>
            <person name="Barker N."/>
            <person name="Li Z."/>
            <person name="Van de Peer Y."/>
            <person name="Mizrachi E."/>
        </authorList>
    </citation>
    <scope>NUCLEOTIDE SEQUENCE</scope>
    <source>
        <tissue evidence="4">Young leaves</tissue>
    </source>
</reference>
<evidence type="ECO:0000256" key="2">
    <source>
        <dbReference type="SAM" id="MobiDB-lite"/>
    </source>
</evidence>
<dbReference type="PROSITE" id="PS00028">
    <property type="entry name" value="ZINC_FINGER_C2H2_1"/>
    <property type="match status" value="1"/>
</dbReference>
<proteinExistence type="predicted"/>
<dbReference type="PROSITE" id="PS51391">
    <property type="entry name" value="CID"/>
    <property type="match status" value="1"/>
</dbReference>
<dbReference type="CDD" id="cd16982">
    <property type="entry name" value="CID_Pcf11"/>
    <property type="match status" value="1"/>
</dbReference>
<dbReference type="SMART" id="SM00582">
    <property type="entry name" value="RPR"/>
    <property type="match status" value="1"/>
</dbReference>
<dbReference type="InterPro" id="IPR006569">
    <property type="entry name" value="CID_dom"/>
</dbReference>
<evidence type="ECO:0000313" key="4">
    <source>
        <dbReference type="EMBL" id="KAJ4980555.1"/>
    </source>
</evidence>
<feature type="compositionally biased region" description="Polar residues" evidence="2">
    <location>
        <begin position="555"/>
        <end position="564"/>
    </location>
</feature>
<dbReference type="GO" id="GO:0000993">
    <property type="term" value="F:RNA polymerase II complex binding"/>
    <property type="evidence" value="ECO:0007669"/>
    <property type="project" value="InterPro"/>
</dbReference>
<keyword evidence="5" id="KW-1185">Reference proteome</keyword>
<evidence type="ECO:0000259" key="3">
    <source>
        <dbReference type="PROSITE" id="PS51391"/>
    </source>
</evidence>
<dbReference type="GO" id="GO:0006369">
    <property type="term" value="P:termination of RNA polymerase II transcription"/>
    <property type="evidence" value="ECO:0007669"/>
    <property type="project" value="InterPro"/>
</dbReference>
<feature type="region of interest" description="Disordered" evidence="2">
    <location>
        <begin position="432"/>
        <end position="472"/>
    </location>
</feature>
<dbReference type="Pfam" id="PF23228">
    <property type="entry name" value="zf_PCFS4"/>
    <property type="match status" value="1"/>
</dbReference>
<sequence length="1066" mass="117346">MEEGRFVSSRENPRNLGFLPERGSGTSNNNNNSKGMPNDLTQKPLTPILDQFRALLREREEELKVSDEDDVAVPSTEEIVGLYEVVLSELSSNSKPFITELTIIAGEQREYGAGIAAAICARILEAPVEQKLPSLYLLDSIVKNIGREYVRHFASRLPEVFCEAYTQVHPSLYPAMRHLFGTWSAVFPPSVLRKIEAELKFSSSGNHPSSGLTVMKSSESPFPRPTHGIHVNPKYLEARQHQFQHSTVDIPHARGVSSSLQKYGQKPAIGYDEYDIDNSDVLGAWKLGSPRGSALKSSVGGLERLHPLKTRLTKSSSPLRMGPPRSLSQPADGFRTDNSPGRIVERDSPSCSGFDSRLGRVDGDGDGERSDWWKCWSNDNHQQVDKSSANLGNGFDRQKPRALIDAYGNYRGKNKQAEKPLKVDRLDVNGRKSETATRWQNTEEEEYDWEDMSPTLADRSRSNDLIPPNPPLDSFNRRAVLRRAGAASLELDFRKGNWPSQGQLAMDDDTAEDGVSVLGFGYGSMIKNSGTQNESTYIPGSRYPPEPWSSPHRYPQSSQQNLDHNTRARTGQMSYPASGMAISSGQRLALQIENFPDSDGQCQRLSSVMSRIGSSSPHSLTVEPVSPRMPTSMLEKHLEQRPHPPPLAQLPWPPVNVQRSHPHSLPPIIPQQKQSPFEKVDVNKPVMNKVPNKSSVLLGQQLDAFDRKSQSSSKLMSLPNQQNGFISVSQRSQGRDSLLQQQLIQSQDAQKNFIPFAAPQVSSHLVAQSLNQGHIPQGHGPLMNSILSHRTPGVPSSVTIPSISNSSFHFQGGALPPLPSGPPPASSQMRTMPQNLGPSSIQPPPGSAFSGLIGSLMAQGLISLTTPASVEDSVGVDFNLDLLKVRHESAMKALYADLPRQCKTCGLRFKSQEEHSSHMDWHVTKNRISKNRKQKPSRKWFLSTSVWLSGAEALGTDSVPGFLPTEAVAEKKDDEEMAVPADESQNVCALCGDPFDDFYSDETEEWMYKGAVYMNASDGLAAGMDTSQLGPIVHAKCRSESSVAASEDFVLDEGGNEGNQRKKMRS</sequence>
<accession>A0A9Q0L1H9</accession>
<feature type="domain" description="CID" evidence="3">
    <location>
        <begin position="75"/>
        <end position="203"/>
    </location>
</feature>
<feature type="compositionally biased region" description="Acidic residues" evidence="2">
    <location>
        <begin position="442"/>
        <end position="451"/>
    </location>
</feature>
<dbReference type="Gene3D" id="1.25.40.90">
    <property type="match status" value="1"/>
</dbReference>
<feature type="compositionally biased region" description="Polar residues" evidence="2">
    <location>
        <begin position="528"/>
        <end position="538"/>
    </location>
</feature>
<dbReference type="InterPro" id="IPR008942">
    <property type="entry name" value="ENTH_VHS"/>
</dbReference>
<dbReference type="FunFam" id="1.25.40.90:FF:000023">
    <property type="entry name" value="polyadenylation and cleavage factor homolog 4"/>
    <property type="match status" value="1"/>
</dbReference>
<dbReference type="GO" id="GO:0031124">
    <property type="term" value="P:mRNA 3'-end processing"/>
    <property type="evidence" value="ECO:0007669"/>
    <property type="project" value="InterPro"/>
</dbReference>
<feature type="region of interest" description="Disordered" evidence="2">
    <location>
        <begin position="1"/>
        <end position="43"/>
    </location>
</feature>
<dbReference type="PANTHER" id="PTHR15921:SF12">
    <property type="entry name" value="POLYADENYLATION AND CLEAVAGE FACTOR HOMOLOG 4"/>
    <property type="match status" value="1"/>
</dbReference>
<dbReference type="Proteomes" id="UP001141806">
    <property type="component" value="Unassembled WGS sequence"/>
</dbReference>
<feature type="region of interest" description="Disordered" evidence="2">
    <location>
        <begin position="314"/>
        <end position="365"/>
    </location>
</feature>
<dbReference type="InterPro" id="IPR013087">
    <property type="entry name" value="Znf_C2H2_type"/>
</dbReference>
<dbReference type="InterPro" id="IPR057242">
    <property type="entry name" value="PCFS4-like"/>
</dbReference>
<protein>
    <recommendedName>
        <fullName evidence="3">CID domain-containing protein</fullName>
    </recommendedName>
</protein>
<dbReference type="AlphaFoldDB" id="A0A9Q0L1H9"/>
<dbReference type="InterPro" id="IPR045154">
    <property type="entry name" value="PCF11-like"/>
</dbReference>
<organism evidence="4 5">
    <name type="scientific">Protea cynaroides</name>
    <dbReference type="NCBI Taxonomy" id="273540"/>
    <lineage>
        <taxon>Eukaryota</taxon>
        <taxon>Viridiplantae</taxon>
        <taxon>Streptophyta</taxon>
        <taxon>Embryophyta</taxon>
        <taxon>Tracheophyta</taxon>
        <taxon>Spermatophyta</taxon>
        <taxon>Magnoliopsida</taxon>
        <taxon>Proteales</taxon>
        <taxon>Proteaceae</taxon>
        <taxon>Protea</taxon>
    </lineage>
</organism>
<dbReference type="PANTHER" id="PTHR15921">
    <property type="entry name" value="PRE-MRNA CLEAVAGE COMPLEX II"/>
    <property type="match status" value="1"/>
</dbReference>
<feature type="region of interest" description="Disordered" evidence="2">
    <location>
        <begin position="528"/>
        <end position="564"/>
    </location>
</feature>
<dbReference type="GO" id="GO:0003729">
    <property type="term" value="F:mRNA binding"/>
    <property type="evidence" value="ECO:0007669"/>
    <property type="project" value="InterPro"/>
</dbReference>
<gene>
    <name evidence="4" type="ORF">NE237_031392</name>
</gene>
<dbReference type="SUPFAM" id="SSF48464">
    <property type="entry name" value="ENTH/VHS domain"/>
    <property type="match status" value="1"/>
</dbReference>
<evidence type="ECO:0000313" key="5">
    <source>
        <dbReference type="Proteomes" id="UP001141806"/>
    </source>
</evidence>
<comment type="caution">
    <text evidence="4">The sequence shown here is derived from an EMBL/GenBank/DDBJ whole genome shotgun (WGS) entry which is preliminary data.</text>
</comment>
<dbReference type="GO" id="GO:0005737">
    <property type="term" value="C:cytoplasm"/>
    <property type="evidence" value="ECO:0007669"/>
    <property type="project" value="TreeGrafter"/>
</dbReference>
<dbReference type="EMBL" id="JAMYWD010000001">
    <property type="protein sequence ID" value="KAJ4980555.1"/>
    <property type="molecule type" value="Genomic_DNA"/>
</dbReference>